<evidence type="ECO:0000313" key="11">
    <source>
        <dbReference type="EMBL" id="ODO05745.1"/>
    </source>
</evidence>
<dbReference type="Pfam" id="PF07744">
    <property type="entry name" value="SPOC"/>
    <property type="match status" value="1"/>
</dbReference>
<comment type="caution">
    <text evidence="11">The sequence shown here is derived from an EMBL/GenBank/DDBJ whole genome shotgun (WGS) entry which is preliminary data.</text>
</comment>
<dbReference type="PROSITE" id="PS50016">
    <property type="entry name" value="ZF_PHD_2"/>
    <property type="match status" value="1"/>
</dbReference>
<reference evidence="11 12" key="1">
    <citation type="submission" date="2016-06" db="EMBL/GenBank/DDBJ databases">
        <title>Evolution of pathogenesis and genome organization in the Tremellales.</title>
        <authorList>
            <person name="Cuomo C."/>
            <person name="Litvintseva A."/>
            <person name="Heitman J."/>
            <person name="Chen Y."/>
            <person name="Sun S."/>
            <person name="Springer D."/>
            <person name="Dromer F."/>
            <person name="Young S."/>
            <person name="Zeng Q."/>
            <person name="Chapman S."/>
            <person name="Gujja S."/>
            <person name="Saif S."/>
            <person name="Birren B."/>
        </authorList>
    </citation>
    <scope>NUCLEOTIDE SEQUENCE [LARGE SCALE GENOMIC DNA]</scope>
    <source>
        <strain evidence="11 12">CBS 6273</strain>
    </source>
</reference>
<dbReference type="InterPro" id="IPR003618">
    <property type="entry name" value="TFIIS_cen_dom"/>
</dbReference>
<evidence type="ECO:0000259" key="10">
    <source>
        <dbReference type="PROSITE" id="PS51321"/>
    </source>
</evidence>
<dbReference type="InterPro" id="IPR019787">
    <property type="entry name" value="Znf_PHD-finger"/>
</dbReference>
<evidence type="ECO:0000256" key="7">
    <source>
        <dbReference type="PROSITE-ProRule" id="PRU00146"/>
    </source>
</evidence>
<feature type="compositionally biased region" description="Pro residues" evidence="8">
    <location>
        <begin position="876"/>
        <end position="885"/>
    </location>
</feature>
<feature type="compositionally biased region" description="Polar residues" evidence="8">
    <location>
        <begin position="447"/>
        <end position="469"/>
    </location>
</feature>
<dbReference type="Gene3D" id="3.30.40.10">
    <property type="entry name" value="Zinc/RING finger domain, C3HC4 (zinc finger)"/>
    <property type="match status" value="1"/>
</dbReference>
<sequence length="901" mass="97113">MADITDLPSPRAKRSRVKSQKVLENEETRRALHAAQAAAAAYAPSSPAPPAQPRAKRQKKEADTYCLCKKDTEGPMIECDHCNDWYHFVCIHMHEAEAERIRKVDPTRTPVDTHRGADSYICPLCSESTTKRTTYINDISTYASPSPPAGLNIAPSATTKRKKKAVEFPATPTHSSPSGSSHRPSDSSRSPSPPESPALKRQRVPSTSKPTPVSAKRPSTSQRKTSLAKADTAALPPIRTYVRSKLLPLIQNIFEGNMEGKDVEEYVNQVEDAMYMHFREVVKGKETVGNRYKTQFSLLSNSMTKGLRPSLLSSIVAKTLSPSAFALLSSADLASDEQLAAISAAKQAILEQTVKGNKVKEEERAGQAIRIGRDGFEKAEDWKEREMREVMQVEDREKRRDEEAKRKREMMDVDSERMVHTDLDERPVSIGKSEPTLSSRPEVLPKRSSSTTVKPVAGSPQSGSPSVNRPTFALQSAWSAGSGSGEHEHAFLGSGAQDQGEIELDLGDIAVAEVDVDYSVEYGHTEEEQGESAQLSDMQRFESKTIAWRGGLVNPAAPSPQIPPTVLRLVSPAAPHNQISPLILPHPNIEITGRVPTKNSLKFLSDMRMSPAKELVCGIFSLGDEASEEEKGRWDEMIGDHLSRDRHAIYLPYGQHPPPGAIKEIYMIPLRPTDALPDFTDLIDGLDVPKEGRTGNVFLGVLVGSRKPPVVGRPAGQQGVTPPHDPRAAARVSSASSSHPTSKPSSLPAPPPSLPSRPQVEQPPLPAAVQPNPVAAASPLAGIQNEKLQALMASLNPAALAGLTPPQPSLSTPAPAPAPGGSTPNGPHAGYPQQGQAYGYTPPPPPAGHGAHNGTPPSFPPRGYPPQNAREGEPYPGFPFQPPPQNIGRGAGGNGGNRWGY</sequence>
<comment type="similarity">
    <text evidence="2">Belongs to the BYE1 family.</text>
</comment>
<dbReference type="InterPro" id="IPR019786">
    <property type="entry name" value="Zinc_finger_PHD-type_CS"/>
</dbReference>
<feature type="region of interest" description="Disordered" evidence="8">
    <location>
        <begin position="390"/>
        <end position="469"/>
    </location>
</feature>
<feature type="region of interest" description="Disordered" evidence="8">
    <location>
        <begin position="140"/>
        <end position="231"/>
    </location>
</feature>
<evidence type="ECO:0000256" key="3">
    <source>
        <dbReference type="ARBA" id="ARBA00021616"/>
    </source>
</evidence>
<accession>A0A1E3JY69</accession>
<dbReference type="SUPFAM" id="SSF57903">
    <property type="entry name" value="FYVE/PHD zinc finger"/>
    <property type="match status" value="1"/>
</dbReference>
<keyword evidence="5 7" id="KW-0863">Zinc-finger</keyword>
<feature type="compositionally biased region" description="Low complexity" evidence="8">
    <location>
        <begin position="169"/>
        <end position="190"/>
    </location>
</feature>
<evidence type="ECO:0000313" key="12">
    <source>
        <dbReference type="Proteomes" id="UP000095149"/>
    </source>
</evidence>
<feature type="region of interest" description="Disordered" evidence="8">
    <location>
        <begin position="708"/>
        <end position="772"/>
    </location>
</feature>
<proteinExistence type="inferred from homology"/>
<feature type="domain" description="PHD-type" evidence="9">
    <location>
        <begin position="63"/>
        <end position="128"/>
    </location>
</feature>
<gene>
    <name evidence="11" type="ORF">I350_04806</name>
</gene>
<dbReference type="AlphaFoldDB" id="A0A1E3JY69"/>
<organism evidence="11 12">
    <name type="scientific">Cryptococcus amylolentus CBS 6273</name>
    <dbReference type="NCBI Taxonomy" id="1296118"/>
    <lineage>
        <taxon>Eukaryota</taxon>
        <taxon>Fungi</taxon>
        <taxon>Dikarya</taxon>
        <taxon>Basidiomycota</taxon>
        <taxon>Agaricomycotina</taxon>
        <taxon>Tremellomycetes</taxon>
        <taxon>Tremellales</taxon>
        <taxon>Cryptococcaceae</taxon>
        <taxon>Cryptococcus</taxon>
    </lineage>
</organism>
<dbReference type="PANTHER" id="PTHR48125">
    <property type="entry name" value="LP07818P1"/>
    <property type="match status" value="1"/>
</dbReference>
<dbReference type="PROSITE" id="PS01359">
    <property type="entry name" value="ZF_PHD_1"/>
    <property type="match status" value="1"/>
</dbReference>
<keyword evidence="4" id="KW-0479">Metal-binding</keyword>
<dbReference type="PANTHER" id="PTHR48125:SF12">
    <property type="entry name" value="AT HOOK TRANSCRIPTION FACTOR FAMILY-RELATED"/>
    <property type="match status" value="1"/>
</dbReference>
<protein>
    <recommendedName>
        <fullName evidence="3">Transcription factor BYE1</fullName>
    </recommendedName>
</protein>
<dbReference type="Gene3D" id="1.10.472.30">
    <property type="entry name" value="Transcription elongation factor S-II, central domain"/>
    <property type="match status" value="1"/>
</dbReference>
<feature type="region of interest" description="Disordered" evidence="8">
    <location>
        <begin position="802"/>
        <end position="901"/>
    </location>
</feature>
<feature type="compositionally biased region" description="Gly residues" evidence="8">
    <location>
        <begin position="889"/>
        <end position="901"/>
    </location>
</feature>
<dbReference type="InterPro" id="IPR036575">
    <property type="entry name" value="TFIIS_cen_dom_sf"/>
</dbReference>
<dbReference type="Pfam" id="PF00628">
    <property type="entry name" value="PHD"/>
    <property type="match status" value="1"/>
</dbReference>
<feature type="compositionally biased region" description="Low complexity" evidence="8">
    <location>
        <begin position="34"/>
        <end position="45"/>
    </location>
</feature>
<feature type="compositionally biased region" description="Basic and acidic residues" evidence="8">
    <location>
        <begin position="21"/>
        <end position="30"/>
    </location>
</feature>
<dbReference type="Pfam" id="PF07500">
    <property type="entry name" value="TFIIS_M"/>
    <property type="match status" value="1"/>
</dbReference>
<feature type="compositionally biased region" description="Basic and acidic residues" evidence="8">
    <location>
        <begin position="390"/>
        <end position="427"/>
    </location>
</feature>
<evidence type="ECO:0000256" key="8">
    <source>
        <dbReference type="SAM" id="MobiDB-lite"/>
    </source>
</evidence>
<name>A0A1E3JY69_9TREE</name>
<dbReference type="GO" id="GO:0008270">
    <property type="term" value="F:zinc ion binding"/>
    <property type="evidence" value="ECO:0007669"/>
    <property type="project" value="UniProtKB-KW"/>
</dbReference>
<dbReference type="CDD" id="cd21538">
    <property type="entry name" value="SPOC_TFIIS"/>
    <property type="match status" value="1"/>
</dbReference>
<dbReference type="GO" id="GO:0006351">
    <property type="term" value="P:DNA-templated transcription"/>
    <property type="evidence" value="ECO:0007669"/>
    <property type="project" value="InterPro"/>
</dbReference>
<dbReference type="EMBL" id="MEKH01000007">
    <property type="protein sequence ID" value="ODO05745.1"/>
    <property type="molecule type" value="Genomic_DNA"/>
</dbReference>
<comment type="function">
    <text evidence="1">Negative regulator of transcription elongation.</text>
</comment>
<feature type="compositionally biased region" description="Pro residues" evidence="8">
    <location>
        <begin position="747"/>
        <end position="766"/>
    </location>
</feature>
<feature type="compositionally biased region" description="Low complexity" evidence="8">
    <location>
        <begin position="729"/>
        <end position="746"/>
    </location>
</feature>
<keyword evidence="6" id="KW-0862">Zinc</keyword>
<dbReference type="SMART" id="SM00249">
    <property type="entry name" value="PHD"/>
    <property type="match status" value="1"/>
</dbReference>
<dbReference type="PROSITE" id="PS51321">
    <property type="entry name" value="TFIIS_CENTRAL"/>
    <property type="match status" value="1"/>
</dbReference>
<feature type="domain" description="TFIIS central" evidence="10">
    <location>
        <begin position="242"/>
        <end position="361"/>
    </location>
</feature>
<evidence type="ECO:0000256" key="1">
    <source>
        <dbReference type="ARBA" id="ARBA00002311"/>
    </source>
</evidence>
<feature type="compositionally biased region" description="Polar residues" evidence="8">
    <location>
        <begin position="204"/>
        <end position="225"/>
    </location>
</feature>
<evidence type="ECO:0000256" key="6">
    <source>
        <dbReference type="ARBA" id="ARBA00022833"/>
    </source>
</evidence>
<dbReference type="InterPro" id="IPR011011">
    <property type="entry name" value="Znf_FYVE_PHD"/>
</dbReference>
<evidence type="ECO:0000256" key="4">
    <source>
        <dbReference type="ARBA" id="ARBA00022723"/>
    </source>
</evidence>
<dbReference type="Proteomes" id="UP000095149">
    <property type="component" value="Unassembled WGS sequence"/>
</dbReference>
<dbReference type="InterPro" id="IPR013083">
    <property type="entry name" value="Znf_RING/FYVE/PHD"/>
</dbReference>
<feature type="region of interest" description="Disordered" evidence="8">
    <location>
        <begin position="1"/>
        <end position="57"/>
    </location>
</feature>
<dbReference type="SUPFAM" id="SSF46942">
    <property type="entry name" value="Elongation factor TFIIS domain 2"/>
    <property type="match status" value="1"/>
</dbReference>
<dbReference type="InterPro" id="IPR001965">
    <property type="entry name" value="Znf_PHD"/>
</dbReference>
<feature type="compositionally biased region" description="Low complexity" evidence="8">
    <location>
        <begin position="809"/>
        <end position="840"/>
    </location>
</feature>
<evidence type="ECO:0000259" key="9">
    <source>
        <dbReference type="PROSITE" id="PS50016"/>
    </source>
</evidence>
<evidence type="ECO:0000256" key="5">
    <source>
        <dbReference type="ARBA" id="ARBA00022771"/>
    </source>
</evidence>
<dbReference type="OrthoDB" id="436852at2759"/>
<dbReference type="InterPro" id="IPR012921">
    <property type="entry name" value="SPOC_C"/>
</dbReference>
<evidence type="ECO:0000256" key="2">
    <source>
        <dbReference type="ARBA" id="ARBA00011050"/>
    </source>
</evidence>